<gene>
    <name evidence="3" type="ORF">BRARA_A02999</name>
</gene>
<evidence type="ECO:0000313" key="4">
    <source>
        <dbReference type="Proteomes" id="UP000264353"/>
    </source>
</evidence>
<dbReference type="InterPro" id="IPR036875">
    <property type="entry name" value="Znf_CCHC_sf"/>
</dbReference>
<feature type="domain" description="CCHC-type" evidence="2">
    <location>
        <begin position="359"/>
        <end position="375"/>
    </location>
</feature>
<dbReference type="InterPro" id="IPR025558">
    <property type="entry name" value="DUF4283"/>
</dbReference>
<feature type="region of interest" description="Disordered" evidence="1">
    <location>
        <begin position="98"/>
        <end position="124"/>
    </location>
</feature>
<evidence type="ECO:0000259" key="2">
    <source>
        <dbReference type="SMART" id="SM00343"/>
    </source>
</evidence>
<dbReference type="SUPFAM" id="SSF57756">
    <property type="entry name" value="Retrovirus zinc finger-like domains"/>
    <property type="match status" value="1"/>
</dbReference>
<dbReference type="InterPro" id="IPR040256">
    <property type="entry name" value="At4g02000-like"/>
</dbReference>
<accession>A0A398AU42</accession>
<dbReference type="AlphaFoldDB" id="A0A398AU42"/>
<dbReference type="SMART" id="SM00343">
    <property type="entry name" value="ZnF_C2HC"/>
    <property type="match status" value="2"/>
</dbReference>
<proteinExistence type="predicted"/>
<reference evidence="3 4" key="1">
    <citation type="submission" date="2018-06" db="EMBL/GenBank/DDBJ databases">
        <title>WGS assembly of Brassica rapa FPsc.</title>
        <authorList>
            <person name="Bowman J."/>
            <person name="Kohchi T."/>
            <person name="Yamato K."/>
            <person name="Jenkins J."/>
            <person name="Shu S."/>
            <person name="Ishizaki K."/>
            <person name="Yamaoka S."/>
            <person name="Nishihama R."/>
            <person name="Nakamura Y."/>
            <person name="Berger F."/>
            <person name="Adam C."/>
            <person name="Aki S."/>
            <person name="Althoff F."/>
            <person name="Araki T."/>
            <person name="Arteaga-Vazquez M."/>
            <person name="Balasubrmanian S."/>
            <person name="Bauer D."/>
            <person name="Boehm C."/>
            <person name="Briginshaw L."/>
            <person name="Caballero-Perez J."/>
            <person name="Catarino B."/>
            <person name="Chen F."/>
            <person name="Chiyoda S."/>
            <person name="Chovatia M."/>
            <person name="Davies K."/>
            <person name="Delmans M."/>
            <person name="Demura T."/>
            <person name="Dierschke T."/>
            <person name="Dolan L."/>
            <person name="Dorantes-Acosta A."/>
            <person name="Eklund D."/>
            <person name="Florent S."/>
            <person name="Flores-Sandoval E."/>
            <person name="Fujiyama A."/>
            <person name="Fukuzawa H."/>
            <person name="Galik B."/>
            <person name="Grimanelli D."/>
            <person name="Grimwood J."/>
            <person name="Grossniklaus U."/>
            <person name="Hamada T."/>
            <person name="Haseloff J."/>
            <person name="Hetherington A."/>
            <person name="Higo A."/>
            <person name="Hirakawa Y."/>
            <person name="Hundley H."/>
            <person name="Ikeda Y."/>
            <person name="Inoue K."/>
            <person name="Inoue S."/>
            <person name="Ishida S."/>
            <person name="Jia Q."/>
            <person name="Kakita M."/>
            <person name="Kanazawa T."/>
            <person name="Kawai Y."/>
            <person name="Kawashima T."/>
            <person name="Kennedy M."/>
            <person name="Kinose K."/>
            <person name="Kinoshita T."/>
            <person name="Kohara Y."/>
            <person name="Koide E."/>
            <person name="Komatsu K."/>
            <person name="Kopischke S."/>
            <person name="Kubo M."/>
            <person name="Kyozuka J."/>
            <person name="Lagercrantz U."/>
            <person name="Lin S."/>
            <person name="Lindquist E."/>
            <person name="Lipzen A."/>
            <person name="Lu C."/>
            <person name="Luna E."/>
            <person name="Martienssen R."/>
            <person name="Minamino N."/>
            <person name="Mizutani M."/>
            <person name="Mizutani M."/>
            <person name="Mochizuki N."/>
            <person name="Monte I."/>
            <person name="Mosher R."/>
            <person name="Nagasaki H."/>
            <person name="Nakagami H."/>
            <person name="Naramoto S."/>
            <person name="Nishitani K."/>
            <person name="Ohtani M."/>
            <person name="Okamoto T."/>
            <person name="Okumura M."/>
            <person name="Phillips J."/>
            <person name="Pollak B."/>
            <person name="Reinders A."/>
            <person name="Roevekamp M."/>
            <person name="Sano R."/>
            <person name="Sawa S."/>
            <person name="Schmid M."/>
            <person name="Shirakawa M."/>
            <person name="Solano R."/>
            <person name="Spunde A."/>
            <person name="Suetsugu N."/>
            <person name="Sugano S."/>
            <person name="Sugiyama A."/>
            <person name="Sun R."/>
            <person name="Suzuki Y."/>
            <person name="Takenaka M."/>
            <person name="Takezawa D."/>
            <person name="Tomogane H."/>
            <person name="Tsuzuki M."/>
            <person name="Ueda T."/>
            <person name="Umeda M."/>
            <person name="Ward J."/>
            <person name="Watanabe Y."/>
            <person name="Yazaki K."/>
            <person name="Yokoyama R."/>
            <person name="Yoshitake Y."/>
            <person name="Yotsui I."/>
            <person name="Zachgo S."/>
            <person name="Schmutz J."/>
        </authorList>
    </citation>
    <scope>NUCLEOTIDE SEQUENCE [LARGE SCALE GENOMIC DNA]</scope>
    <source>
        <strain evidence="4">cv. B-3</strain>
    </source>
</reference>
<dbReference type="EMBL" id="CM010628">
    <property type="protein sequence ID" value="RID80328.1"/>
    <property type="molecule type" value="Genomic_DNA"/>
</dbReference>
<feature type="region of interest" description="Disordered" evidence="1">
    <location>
        <begin position="479"/>
        <end position="511"/>
    </location>
</feature>
<dbReference type="InterPro" id="IPR001878">
    <property type="entry name" value="Znf_CCHC"/>
</dbReference>
<feature type="compositionally biased region" description="Low complexity" evidence="1">
    <location>
        <begin position="19"/>
        <end position="43"/>
    </location>
</feature>
<evidence type="ECO:0000313" key="3">
    <source>
        <dbReference type="EMBL" id="RID80328.1"/>
    </source>
</evidence>
<feature type="domain" description="CCHC-type" evidence="2">
    <location>
        <begin position="339"/>
        <end position="355"/>
    </location>
</feature>
<feature type="compositionally biased region" description="Acidic residues" evidence="1">
    <location>
        <begin position="499"/>
        <end position="510"/>
    </location>
</feature>
<feature type="region of interest" description="Disordered" evidence="1">
    <location>
        <begin position="1"/>
        <end position="46"/>
    </location>
</feature>
<feature type="region of interest" description="Disordered" evidence="1">
    <location>
        <begin position="369"/>
        <end position="462"/>
    </location>
</feature>
<evidence type="ECO:0000256" key="1">
    <source>
        <dbReference type="SAM" id="MobiDB-lite"/>
    </source>
</evidence>
<dbReference type="Gene3D" id="4.10.60.10">
    <property type="entry name" value="Zinc finger, CCHC-type"/>
    <property type="match status" value="1"/>
</dbReference>
<feature type="compositionally biased region" description="Low complexity" evidence="1">
    <location>
        <begin position="484"/>
        <end position="498"/>
    </location>
</feature>
<dbReference type="PANTHER" id="PTHR31286:SF55">
    <property type="entry name" value="DUF4283 DOMAIN-CONTAINING PROTEIN"/>
    <property type="match status" value="1"/>
</dbReference>
<sequence length="523" mass="56753">MSKKKKTKPLPSGDSPSGSAVSADSTDSVDSAAPADSTASAPPSLMPISVDPAANIAVSPQHAMVPASSAPAAIDDTSILPLVVDTAIVNLNEQISATDDSVPGKEEHELQPSKPSPNVITSQTTLWRDKVKHNGGRLDPQGTPFLLDSGEPCVKIPNSVIEKNKKSWDSFIIGQFYEEAPARGAVHAIANGMWSKYRRDISVSKMEGNAFLFRVPCPNARRRILSQCLWQVDGQTMFVAKWAPGVKPEKPALTTVPVWLDFTGVPLQFFNEDALKEIAGLVGHPLCLHPSTLNLTNIEVAKVYTVIDPRKPIPEAVNAQFESGEVVRIGVSSPWLPSLCSHCSKVGHTISKCPSAPPRCSICRSVKHSSDACPRQNPPIPKRYGKDPIRSQLPIVGVPAPGLQHQSTPRAADPKDKRKSKPTTQWVRTEGPRRNENEVFPSRDIPPRAVKQSTAKASDPNHNGKLIVELCASLFDSPKKLNVSSSKGGDSDSSSESLSSDEDDPDEENDQYIKFLEVYWRRM</sequence>
<dbReference type="GO" id="GO:0008270">
    <property type="term" value="F:zinc ion binding"/>
    <property type="evidence" value="ECO:0007669"/>
    <property type="project" value="InterPro"/>
</dbReference>
<protein>
    <recommendedName>
        <fullName evidence="2">CCHC-type domain-containing protein</fullName>
    </recommendedName>
</protein>
<feature type="compositionally biased region" description="Basic and acidic residues" evidence="1">
    <location>
        <begin position="102"/>
        <end position="111"/>
    </location>
</feature>
<dbReference type="Proteomes" id="UP000264353">
    <property type="component" value="Chromosome A1"/>
</dbReference>
<dbReference type="Pfam" id="PF14111">
    <property type="entry name" value="DUF4283"/>
    <property type="match status" value="1"/>
</dbReference>
<organism evidence="3 4">
    <name type="scientific">Brassica campestris</name>
    <name type="common">Field mustard</name>
    <dbReference type="NCBI Taxonomy" id="3711"/>
    <lineage>
        <taxon>Eukaryota</taxon>
        <taxon>Viridiplantae</taxon>
        <taxon>Streptophyta</taxon>
        <taxon>Embryophyta</taxon>
        <taxon>Tracheophyta</taxon>
        <taxon>Spermatophyta</taxon>
        <taxon>Magnoliopsida</taxon>
        <taxon>eudicotyledons</taxon>
        <taxon>Gunneridae</taxon>
        <taxon>Pentapetalae</taxon>
        <taxon>rosids</taxon>
        <taxon>malvids</taxon>
        <taxon>Brassicales</taxon>
        <taxon>Brassicaceae</taxon>
        <taxon>Brassiceae</taxon>
        <taxon>Brassica</taxon>
    </lineage>
</organism>
<dbReference type="GO" id="GO:0003676">
    <property type="term" value="F:nucleic acid binding"/>
    <property type="evidence" value="ECO:0007669"/>
    <property type="project" value="InterPro"/>
</dbReference>
<dbReference type="PANTHER" id="PTHR31286">
    <property type="entry name" value="GLYCINE-RICH CELL WALL STRUCTURAL PROTEIN 1.8-LIKE"/>
    <property type="match status" value="1"/>
</dbReference>
<name>A0A398AU42_BRACM</name>